<evidence type="ECO:0000313" key="4">
    <source>
        <dbReference type="Proteomes" id="UP000650524"/>
    </source>
</evidence>
<feature type="compositionally biased region" description="Polar residues" evidence="1">
    <location>
        <begin position="63"/>
        <end position="76"/>
    </location>
</feature>
<dbReference type="EMBL" id="JACNJD010000124">
    <property type="protein sequence ID" value="MBC8176308.1"/>
    <property type="molecule type" value="Genomic_DNA"/>
</dbReference>
<name>A0A8J6MVW9_9DELT</name>
<evidence type="ECO:0000256" key="1">
    <source>
        <dbReference type="SAM" id="MobiDB-lite"/>
    </source>
</evidence>
<evidence type="ECO:0000313" key="3">
    <source>
        <dbReference type="EMBL" id="MBC8176308.1"/>
    </source>
</evidence>
<accession>A0A8J6MVW9</accession>
<sequence length="82" mass="9080">MKAIRILITGLIAISFVAAPALAQENSTSDKVLLYLPSSVYKQIPIEEAKRMKNYSSADQYQISVTPDYSSNNPGTEKQEKD</sequence>
<gene>
    <name evidence="3" type="ORF">H8E19_02810</name>
</gene>
<keyword evidence="2" id="KW-0732">Signal</keyword>
<protein>
    <submittedName>
        <fullName evidence="3">Uncharacterized protein</fullName>
    </submittedName>
</protein>
<evidence type="ECO:0000256" key="2">
    <source>
        <dbReference type="SAM" id="SignalP"/>
    </source>
</evidence>
<feature type="signal peptide" evidence="2">
    <location>
        <begin position="1"/>
        <end position="23"/>
    </location>
</feature>
<feature type="region of interest" description="Disordered" evidence="1">
    <location>
        <begin position="63"/>
        <end position="82"/>
    </location>
</feature>
<dbReference type="AlphaFoldDB" id="A0A8J6MVW9"/>
<comment type="caution">
    <text evidence="3">The sequence shown here is derived from an EMBL/GenBank/DDBJ whole genome shotgun (WGS) entry which is preliminary data.</text>
</comment>
<proteinExistence type="predicted"/>
<reference evidence="3 4" key="1">
    <citation type="submission" date="2020-08" db="EMBL/GenBank/DDBJ databases">
        <title>Bridging the membrane lipid divide: bacteria of the FCB group superphylum have the potential to synthesize archaeal ether lipids.</title>
        <authorList>
            <person name="Villanueva L."/>
            <person name="Von Meijenfeldt F.A.B."/>
            <person name="Westbye A.B."/>
            <person name="Yadav S."/>
            <person name="Hopmans E.C."/>
            <person name="Dutilh B.E."/>
            <person name="Sinninghe Damste J.S."/>
        </authorList>
    </citation>
    <scope>NUCLEOTIDE SEQUENCE [LARGE SCALE GENOMIC DNA]</scope>
    <source>
        <strain evidence="3">NIOZ-UU27</strain>
    </source>
</reference>
<feature type="chain" id="PRO_5035291835" evidence="2">
    <location>
        <begin position="24"/>
        <end position="82"/>
    </location>
</feature>
<organism evidence="3 4">
    <name type="scientific">Candidatus Desulfacyla euxinica</name>
    <dbReference type="NCBI Taxonomy" id="2841693"/>
    <lineage>
        <taxon>Bacteria</taxon>
        <taxon>Deltaproteobacteria</taxon>
        <taxon>Candidatus Desulfacyla</taxon>
    </lineage>
</organism>
<dbReference type="Proteomes" id="UP000650524">
    <property type="component" value="Unassembled WGS sequence"/>
</dbReference>